<dbReference type="PANTHER" id="PTHR43722">
    <property type="entry name" value="PROLINE IMINOPEPTIDASE"/>
    <property type="match status" value="1"/>
</dbReference>
<evidence type="ECO:0000256" key="2">
    <source>
        <dbReference type="ARBA" id="ARBA00004496"/>
    </source>
</evidence>
<feature type="domain" description="AB hydrolase-1" evidence="14">
    <location>
        <begin position="46"/>
        <end position="302"/>
    </location>
</feature>
<name>A0A9X0JK33_9PSED</name>
<evidence type="ECO:0000313" key="15">
    <source>
        <dbReference type="EMBL" id="KGF65506.1"/>
    </source>
</evidence>
<dbReference type="AlphaFoldDB" id="A0A9X0JK33"/>
<keyword evidence="8 11" id="KW-0645">Protease</keyword>
<accession>A0A9X0JK33</accession>
<comment type="similarity">
    <text evidence="3 11 13">Belongs to the peptidase S33 family.</text>
</comment>
<sequence length="330" mass="37256">MDASFTITYSAFPSIAEPRTSGRLKVDGLHELYWEECGNPDGIPAVYFHGGPGEGADPSKRCFWDPDAYRIVLFDQRGALRSTPLAELKDNTTQHLINDIETLRKMLGLEQWLVLGGSWGTTLALAYGEAHPQACLGFILRGIMLGTPDEIDWFLYGMRRFLPQVHKDFAEWLPEAERGDLLKGYLKRLTSDDPECRLDAARRWTKYSGSCALLEHNPESVESQAADEALALGMGRLDAWYFSHGFFLEPDQLVRDIERISHLPCLLIQGEHDMIATPNSAYRLHEVWPGSILRQVPKAGHAPTEPGNMSALIQATEHFKRHRRFLEDLP</sequence>
<comment type="caution">
    <text evidence="15">The sequence shown here is derived from an EMBL/GenBank/DDBJ whole genome shotgun (WGS) entry which is preliminary data.</text>
</comment>
<dbReference type="RefSeq" id="WP_037010701.1">
    <property type="nucleotide sequence ID" value="NZ_JRMB01000001.1"/>
</dbReference>
<keyword evidence="7 11" id="KW-0963">Cytoplasm</keyword>
<evidence type="ECO:0000313" key="16">
    <source>
        <dbReference type="Proteomes" id="UP000029719"/>
    </source>
</evidence>
<feature type="active site" description="Nucleophile" evidence="12">
    <location>
        <position position="118"/>
    </location>
</feature>
<comment type="subcellular location">
    <subcellularLocation>
        <location evidence="2 11">Cytoplasm</location>
    </subcellularLocation>
</comment>
<gene>
    <name evidence="15" type="ORF">LT42_06070</name>
</gene>
<proteinExistence type="inferred from homology"/>
<reference evidence="15 16" key="1">
    <citation type="submission" date="2014-09" db="EMBL/GenBank/DDBJ databases">
        <title>Genome sequence of Pseudomonas lutea strain DSM 17257T.</title>
        <authorList>
            <person name="Kwak Y."/>
            <person name="Shin J.-H."/>
        </authorList>
    </citation>
    <scope>NUCLEOTIDE SEQUENCE [LARGE SCALE GENOMIC DNA]</scope>
    <source>
        <strain evidence="15 16">DSM 17257</strain>
    </source>
</reference>
<evidence type="ECO:0000256" key="5">
    <source>
        <dbReference type="ARBA" id="ARBA00021843"/>
    </source>
</evidence>
<dbReference type="EC" id="3.4.11.5" evidence="4 11"/>
<evidence type="ECO:0000256" key="8">
    <source>
        <dbReference type="ARBA" id="ARBA00022670"/>
    </source>
</evidence>
<dbReference type="GO" id="GO:0005737">
    <property type="term" value="C:cytoplasm"/>
    <property type="evidence" value="ECO:0007669"/>
    <property type="project" value="UniProtKB-SubCell"/>
</dbReference>
<comment type="catalytic activity">
    <reaction evidence="1 11 13">
        <text>Release of N-terminal proline from a peptide.</text>
        <dbReference type="EC" id="3.4.11.5"/>
    </reaction>
</comment>
<evidence type="ECO:0000256" key="4">
    <source>
        <dbReference type="ARBA" id="ARBA00012568"/>
    </source>
</evidence>
<dbReference type="PIRSF" id="PIRSF006431">
    <property type="entry name" value="Pept_S33"/>
    <property type="match status" value="1"/>
</dbReference>
<dbReference type="NCBIfam" id="TIGR01249">
    <property type="entry name" value="pro_imino_pep_1"/>
    <property type="match status" value="1"/>
</dbReference>
<evidence type="ECO:0000256" key="13">
    <source>
        <dbReference type="RuleBase" id="RU003421"/>
    </source>
</evidence>
<dbReference type="Pfam" id="PF00561">
    <property type="entry name" value="Abhydrolase_1"/>
    <property type="match status" value="1"/>
</dbReference>
<evidence type="ECO:0000256" key="1">
    <source>
        <dbReference type="ARBA" id="ARBA00001585"/>
    </source>
</evidence>
<evidence type="ECO:0000259" key="14">
    <source>
        <dbReference type="Pfam" id="PF00561"/>
    </source>
</evidence>
<evidence type="ECO:0000256" key="12">
    <source>
        <dbReference type="PIRSR" id="PIRSR006431-1"/>
    </source>
</evidence>
<evidence type="ECO:0000256" key="11">
    <source>
        <dbReference type="PIRNR" id="PIRNR006431"/>
    </source>
</evidence>
<dbReference type="GO" id="GO:0004177">
    <property type="term" value="F:aminopeptidase activity"/>
    <property type="evidence" value="ECO:0007669"/>
    <property type="project" value="UniProtKB-UniRule"/>
</dbReference>
<evidence type="ECO:0000256" key="3">
    <source>
        <dbReference type="ARBA" id="ARBA00010088"/>
    </source>
</evidence>
<feature type="active site" evidence="12">
    <location>
        <position position="273"/>
    </location>
</feature>
<keyword evidence="6 11" id="KW-0031">Aminopeptidase</keyword>
<dbReference type="GO" id="GO:0006508">
    <property type="term" value="P:proteolysis"/>
    <property type="evidence" value="ECO:0007669"/>
    <property type="project" value="UniProtKB-KW"/>
</dbReference>
<dbReference type="PANTHER" id="PTHR43722:SF1">
    <property type="entry name" value="PROLINE IMINOPEPTIDASE"/>
    <property type="match status" value="1"/>
</dbReference>
<evidence type="ECO:0000256" key="10">
    <source>
        <dbReference type="ARBA" id="ARBA00029605"/>
    </source>
</evidence>
<dbReference type="SUPFAM" id="SSF53474">
    <property type="entry name" value="alpha/beta-Hydrolases"/>
    <property type="match status" value="1"/>
</dbReference>
<dbReference type="InterPro" id="IPR005944">
    <property type="entry name" value="Pro_iminopeptidase"/>
</dbReference>
<dbReference type="OrthoDB" id="9796770at2"/>
<evidence type="ECO:0000256" key="6">
    <source>
        <dbReference type="ARBA" id="ARBA00022438"/>
    </source>
</evidence>
<dbReference type="InterPro" id="IPR000073">
    <property type="entry name" value="AB_hydrolase_1"/>
</dbReference>
<dbReference type="Gene3D" id="3.40.50.1820">
    <property type="entry name" value="alpha/beta hydrolase"/>
    <property type="match status" value="1"/>
</dbReference>
<dbReference type="EMBL" id="JRMB01000001">
    <property type="protein sequence ID" value="KGF65506.1"/>
    <property type="molecule type" value="Genomic_DNA"/>
</dbReference>
<feature type="active site" description="Proton donor" evidence="12">
    <location>
        <position position="301"/>
    </location>
</feature>
<dbReference type="Proteomes" id="UP000029719">
    <property type="component" value="Unassembled WGS sequence"/>
</dbReference>
<keyword evidence="9 11" id="KW-0378">Hydrolase</keyword>
<dbReference type="InterPro" id="IPR029058">
    <property type="entry name" value="AB_hydrolase_fold"/>
</dbReference>
<protein>
    <recommendedName>
        <fullName evidence="5 11">Proline iminopeptidase</fullName>
        <shortName evidence="11">PIP</shortName>
        <ecNumber evidence="4 11">3.4.11.5</ecNumber>
    </recommendedName>
    <alternativeName>
        <fullName evidence="10 11">Prolyl aminopeptidase</fullName>
    </alternativeName>
</protein>
<evidence type="ECO:0000256" key="9">
    <source>
        <dbReference type="ARBA" id="ARBA00022801"/>
    </source>
</evidence>
<dbReference type="PRINTS" id="PR00793">
    <property type="entry name" value="PROAMNOPTASE"/>
</dbReference>
<evidence type="ECO:0000256" key="7">
    <source>
        <dbReference type="ARBA" id="ARBA00022490"/>
    </source>
</evidence>
<organism evidence="15 16">
    <name type="scientific">Pseudomonas lutea</name>
    <dbReference type="NCBI Taxonomy" id="243924"/>
    <lineage>
        <taxon>Bacteria</taxon>
        <taxon>Pseudomonadati</taxon>
        <taxon>Pseudomonadota</taxon>
        <taxon>Gammaproteobacteria</taxon>
        <taxon>Pseudomonadales</taxon>
        <taxon>Pseudomonadaceae</taxon>
        <taxon>Pseudomonas</taxon>
    </lineage>
</organism>
<dbReference type="InterPro" id="IPR002410">
    <property type="entry name" value="Peptidase_S33"/>
</dbReference>